<dbReference type="PANTHER" id="PTHR14343:SF3">
    <property type="entry name" value="SIMILAR TO PREDICTED GENE ICRFP703B1614Q5.5"/>
    <property type="match status" value="1"/>
</dbReference>
<organism evidence="3">
    <name type="scientific">Capra hircus</name>
    <name type="common">Goat</name>
    <dbReference type="NCBI Taxonomy" id="9925"/>
    <lineage>
        <taxon>Eukaryota</taxon>
        <taxon>Metazoa</taxon>
        <taxon>Chordata</taxon>
        <taxon>Craniata</taxon>
        <taxon>Vertebrata</taxon>
        <taxon>Euteleostomi</taxon>
        <taxon>Mammalia</taxon>
        <taxon>Eutheria</taxon>
        <taxon>Laurasiatheria</taxon>
        <taxon>Artiodactyla</taxon>
        <taxon>Ruminantia</taxon>
        <taxon>Pecora</taxon>
        <taxon>Bovidae</taxon>
        <taxon>Caprinae</taxon>
        <taxon>Capra</taxon>
    </lineage>
</organism>
<feature type="compositionally biased region" description="Basic and acidic residues" evidence="1">
    <location>
        <begin position="414"/>
        <end position="427"/>
    </location>
</feature>
<evidence type="ECO:0000313" key="3">
    <source>
        <dbReference type="Ensembl" id="ENSCHIP00010024731.1"/>
    </source>
</evidence>
<dbReference type="Pfam" id="PF15057">
    <property type="entry name" value="DUF4537"/>
    <property type="match status" value="1"/>
</dbReference>
<accession>A0A8C2R7M0</accession>
<sequence length="507" mass="55236">MDSSAGPGTPLPKYCSVATTLKAPAWAGTAPPWDLSFTCPLACRAPWLTRHSLLTRYASYYPCLHIADPAWQGPGWLGRVGEAADTWVLARKEPDGFYYRAQIKAAPELERQGFLLVEFEAPLAAGPELPAQRQRVVLEEDVIQFSPTMEYSLRPGDKVLAPWGPDQQRYGPGTVLLGLEARDPQRASPKEEEITVHFWNGRTAPVPLRGVQWVPAAVWKKAVDGLHKPYAREHPRPLLWAPCCSVVGPVAGFATSGLPLSPPFLCAPCYPHTGCQLLVQGCLCCCPLAGPTWWPLIRTSGVAAREAPEAELKPTAQLLPLESPEEEEAAVQAPVAVSSSASSSSSEDEDLENELEMGPPQRLLVNSTVNTDPILLEKSPRKQGGLCQPEWRYWRRNGPEPHPGKPGIRLCSTQKDEKSNRQQREKPAAAGSPRELALDVTGTKLLQILPKEAEQEPEPGHCCTSGGQNPETRSPRIKVEQNGCRGASEGLPPGFSDLLESHPQSCI</sequence>
<evidence type="ECO:0000259" key="2">
    <source>
        <dbReference type="Pfam" id="PF15057"/>
    </source>
</evidence>
<evidence type="ECO:0000256" key="1">
    <source>
        <dbReference type="SAM" id="MobiDB-lite"/>
    </source>
</evidence>
<feature type="region of interest" description="Disordered" evidence="1">
    <location>
        <begin position="324"/>
        <end position="366"/>
    </location>
</feature>
<feature type="region of interest" description="Disordered" evidence="1">
    <location>
        <begin position="452"/>
        <end position="507"/>
    </location>
</feature>
<feature type="region of interest" description="Disordered" evidence="1">
    <location>
        <begin position="392"/>
        <end position="436"/>
    </location>
</feature>
<name>A0A8C2R7M0_CAPHI</name>
<feature type="compositionally biased region" description="Low complexity" evidence="1">
    <location>
        <begin position="330"/>
        <end position="345"/>
    </location>
</feature>
<feature type="compositionally biased region" description="Acidic residues" evidence="1">
    <location>
        <begin position="346"/>
        <end position="355"/>
    </location>
</feature>
<proteinExistence type="predicted"/>
<dbReference type="Ensembl" id="ENSCHIT00010035003.1">
    <property type="protein sequence ID" value="ENSCHIP00010024731.1"/>
    <property type="gene ID" value="ENSCHIG00010018470.1"/>
</dbReference>
<protein>
    <recommendedName>
        <fullName evidence="2">DUF4537 domain-containing protein</fullName>
    </recommendedName>
</protein>
<dbReference type="InterPro" id="IPR032770">
    <property type="entry name" value="DUF4537"/>
</dbReference>
<reference evidence="3" key="1">
    <citation type="submission" date="2019-03" db="EMBL/GenBank/DDBJ databases">
        <title>Genome sequencing and reference-guided assembly of Black Bengal Goat (Capra hircus).</title>
        <authorList>
            <person name="Siddiki A.Z."/>
            <person name="Baten A."/>
            <person name="Billah M."/>
            <person name="Alam M.A.U."/>
            <person name="Shawrob K.S.M."/>
            <person name="Saha S."/>
            <person name="Chowdhury M."/>
            <person name="Rahman A.H."/>
            <person name="Stear M."/>
            <person name="Miah G."/>
            <person name="Das G.B."/>
            <person name="Hossain M.M."/>
            <person name="Kumkum M."/>
            <person name="Islam M.S."/>
            <person name="Mollah A.M."/>
            <person name="Ahsan A."/>
            <person name="Tusar F."/>
            <person name="Khan M.K.I."/>
        </authorList>
    </citation>
    <scope>NUCLEOTIDE SEQUENCE [LARGE SCALE GENOMIC DNA]</scope>
</reference>
<feature type="domain" description="DUF4537" evidence="2">
    <location>
        <begin position="86"/>
        <end position="224"/>
    </location>
</feature>
<dbReference type="PANTHER" id="PTHR14343">
    <property type="entry name" value="VWFA DOMAIN-CONTAINING PROTEIN"/>
    <property type="match status" value="1"/>
</dbReference>
<dbReference type="AlphaFoldDB" id="A0A8C2R7M0"/>
<reference evidence="3" key="2">
    <citation type="submission" date="2025-08" db="UniProtKB">
        <authorList>
            <consortium name="Ensembl"/>
        </authorList>
    </citation>
    <scope>IDENTIFICATION</scope>
</reference>